<organism evidence="1 2">
    <name type="scientific">Bacillus kandeliae</name>
    <dbReference type="NCBI Taxonomy" id="3129297"/>
    <lineage>
        <taxon>Bacteria</taxon>
        <taxon>Bacillati</taxon>
        <taxon>Bacillota</taxon>
        <taxon>Bacilli</taxon>
        <taxon>Bacillales</taxon>
        <taxon>Bacillaceae</taxon>
        <taxon>Bacillus</taxon>
    </lineage>
</organism>
<reference evidence="1 2" key="1">
    <citation type="submission" date="2024-02" db="EMBL/GenBank/DDBJ databases">
        <title>Seven novel Bacillus-like species.</title>
        <authorList>
            <person name="Liu G."/>
        </authorList>
    </citation>
    <scope>NUCLEOTIDE SEQUENCE [LARGE SCALE GENOMIC DNA]</scope>
    <source>
        <strain evidence="1 2">FJAT-52991</strain>
    </source>
</reference>
<sequence length="72" mass="7891">MAKTLQLHFTTDLGKTASLTLDYPKEPVDPALVKQSMEAIIAANVFNSTNGKFVTIKEANLIDRTVTNIVIE</sequence>
<keyword evidence="2" id="KW-1185">Reference proteome</keyword>
<evidence type="ECO:0000313" key="1">
    <source>
        <dbReference type="EMBL" id="WXB92492.1"/>
    </source>
</evidence>
<protein>
    <submittedName>
        <fullName evidence="1">DUF2922 domain-containing protein</fullName>
    </submittedName>
</protein>
<accession>A0ABZ2N4I3</accession>
<proteinExistence type="predicted"/>
<name>A0ABZ2N4I3_9BACI</name>
<dbReference type="EMBL" id="CP147404">
    <property type="protein sequence ID" value="WXB92492.1"/>
    <property type="molecule type" value="Genomic_DNA"/>
</dbReference>
<dbReference type="InterPro" id="IPR021321">
    <property type="entry name" value="DUF2922"/>
</dbReference>
<dbReference type="RefSeq" id="WP_338751046.1">
    <property type="nucleotide sequence ID" value="NZ_CP147404.1"/>
</dbReference>
<evidence type="ECO:0000313" key="2">
    <source>
        <dbReference type="Proteomes" id="UP001387364"/>
    </source>
</evidence>
<dbReference type="Pfam" id="PF11148">
    <property type="entry name" value="DUF2922"/>
    <property type="match status" value="1"/>
</dbReference>
<dbReference type="Proteomes" id="UP001387364">
    <property type="component" value="Chromosome"/>
</dbReference>
<gene>
    <name evidence="1" type="ORF">WDJ61_14840</name>
</gene>